<gene>
    <name evidence="1" type="ORF">AQ619_06150</name>
</gene>
<dbReference type="AlphaFoldDB" id="A0A0P0NXX8"/>
<protein>
    <submittedName>
        <fullName evidence="1">Uncharacterized protein</fullName>
    </submittedName>
</protein>
<organism evidence="1 2">
    <name type="scientific">Caulobacter henricii</name>
    <dbReference type="NCBI Taxonomy" id="69395"/>
    <lineage>
        <taxon>Bacteria</taxon>
        <taxon>Pseudomonadati</taxon>
        <taxon>Pseudomonadota</taxon>
        <taxon>Alphaproteobacteria</taxon>
        <taxon>Caulobacterales</taxon>
        <taxon>Caulobacteraceae</taxon>
        <taxon>Caulobacter</taxon>
    </lineage>
</organism>
<dbReference type="RefSeq" id="WP_062145510.1">
    <property type="nucleotide sequence ID" value="NZ_CP013002.1"/>
</dbReference>
<name>A0A0P0NXX8_9CAUL</name>
<reference evidence="1 2" key="1">
    <citation type="submission" date="2015-10" db="EMBL/GenBank/DDBJ databases">
        <title>Conservation of the essential genome among Caulobacter and Brevundimonas species.</title>
        <authorList>
            <person name="Scott D."/>
            <person name="Ely B."/>
        </authorList>
    </citation>
    <scope>NUCLEOTIDE SEQUENCE [LARGE SCALE GENOMIC DNA]</scope>
    <source>
        <strain evidence="1 2">CB4</strain>
    </source>
</reference>
<dbReference type="Proteomes" id="UP000056905">
    <property type="component" value="Chromosome"/>
</dbReference>
<evidence type="ECO:0000313" key="1">
    <source>
        <dbReference type="EMBL" id="ALL12967.1"/>
    </source>
</evidence>
<accession>A0A0P0NXX8</accession>
<keyword evidence="2" id="KW-1185">Reference proteome</keyword>
<sequence>MTPSLPDILVGNFLCVAEPPPPESAGEFMAGKVAVVALLSLLAAQEAERGLAARVWENATLRAVLNEAAPVYGQAFAAAASDAPDGDFTLAALDRSNAVLRRSLIALHEVVEVARDTARDQAILRLYQDMAHARRLDMPPLPGR</sequence>
<dbReference type="KEGG" id="chq:AQ619_06150"/>
<evidence type="ECO:0000313" key="2">
    <source>
        <dbReference type="Proteomes" id="UP000056905"/>
    </source>
</evidence>
<dbReference type="STRING" id="69395.AQ619_06150"/>
<dbReference type="EMBL" id="CP013002">
    <property type="protein sequence ID" value="ALL12967.1"/>
    <property type="molecule type" value="Genomic_DNA"/>
</dbReference>
<proteinExistence type="predicted"/>
<dbReference type="OrthoDB" id="7189869at2"/>